<protein>
    <submittedName>
        <fullName evidence="2">Transposase</fullName>
    </submittedName>
</protein>
<evidence type="ECO:0000259" key="1">
    <source>
        <dbReference type="Pfam" id="PF13340"/>
    </source>
</evidence>
<dbReference type="Pfam" id="PF13340">
    <property type="entry name" value="DUF4096"/>
    <property type="match status" value="1"/>
</dbReference>
<gene>
    <name evidence="2" type="ORF">NBH21_00065</name>
</gene>
<dbReference type="InterPro" id="IPR052909">
    <property type="entry name" value="Transposase_6_like"/>
</dbReference>
<comment type="caution">
    <text evidence="2">The sequence shown here is derived from an EMBL/GenBank/DDBJ whole genome shotgun (WGS) entry which is preliminary data.</text>
</comment>
<evidence type="ECO:0000313" key="2">
    <source>
        <dbReference type="EMBL" id="MCO5955148.1"/>
    </source>
</evidence>
<proteinExistence type="predicted"/>
<name>A0AAJ1F5U3_9HYPH</name>
<dbReference type="AlphaFoldDB" id="A0AAJ1F5U3"/>
<dbReference type="InterPro" id="IPR025161">
    <property type="entry name" value="IS402-like_dom"/>
</dbReference>
<evidence type="ECO:0000313" key="3">
    <source>
        <dbReference type="Proteomes" id="UP001155380"/>
    </source>
</evidence>
<sequence>MEWRSVEGLLPSEHAKKSRLAHDSRRYLNGMLHVLRVCCPWHDMHERYGKSNSVYIRFRRWAEQGVCDALLETR</sequence>
<accession>A0AAJ1F5U3</accession>
<organism evidence="2 3">
    <name type="scientific">Ciceribacter sichuanensis</name>
    <dbReference type="NCBI Taxonomy" id="2949647"/>
    <lineage>
        <taxon>Bacteria</taxon>
        <taxon>Pseudomonadati</taxon>
        <taxon>Pseudomonadota</taxon>
        <taxon>Alphaproteobacteria</taxon>
        <taxon>Hyphomicrobiales</taxon>
        <taxon>Rhizobiaceae</taxon>
        <taxon>Ciceribacter</taxon>
    </lineage>
</organism>
<feature type="domain" description="Insertion element IS402-like" evidence="1">
    <location>
        <begin position="2"/>
        <end position="70"/>
    </location>
</feature>
<reference evidence="2" key="1">
    <citation type="submission" date="2022-06" db="EMBL/GenBank/DDBJ databases">
        <authorList>
            <person name="Sun Q."/>
        </authorList>
    </citation>
    <scope>NUCLEOTIDE SEQUENCE</scope>
    <source>
        <strain evidence="2">S101</strain>
    </source>
</reference>
<dbReference type="PANTHER" id="PTHR46637:SF1">
    <property type="entry name" value="BLL5188 PROTEIN"/>
    <property type="match status" value="1"/>
</dbReference>
<dbReference type="PANTHER" id="PTHR46637">
    <property type="entry name" value="TIS1421-TRANSPOSASE PROTEIN A"/>
    <property type="match status" value="1"/>
</dbReference>
<dbReference type="EMBL" id="JAMXLX010000001">
    <property type="protein sequence ID" value="MCO5955148.1"/>
    <property type="molecule type" value="Genomic_DNA"/>
</dbReference>
<dbReference type="Proteomes" id="UP001155380">
    <property type="component" value="Unassembled WGS sequence"/>
</dbReference>